<name>A0A0M0JJH7_9EUKA</name>
<accession>A0A0M0JJH7</accession>
<organism evidence="2 3">
    <name type="scientific">Chrysochromulina tobinii</name>
    <dbReference type="NCBI Taxonomy" id="1460289"/>
    <lineage>
        <taxon>Eukaryota</taxon>
        <taxon>Haptista</taxon>
        <taxon>Haptophyta</taxon>
        <taxon>Prymnesiophyceae</taxon>
        <taxon>Prymnesiales</taxon>
        <taxon>Chrysochromulinaceae</taxon>
        <taxon>Chrysochromulina</taxon>
    </lineage>
</organism>
<dbReference type="Proteomes" id="UP000037460">
    <property type="component" value="Unassembled WGS sequence"/>
</dbReference>
<dbReference type="AlphaFoldDB" id="A0A0M0JJH7"/>
<sequence length="202" mass="21294">MMRMLQCNGGGGKAPDAGGAPAVKRAAVESSIDGSPRGLTAKQERQRVAATRLWLGIGSATTAAAAAMPLPELPPAERAERVAPAKKVEARLKVLRTDPVARRALKEQVAGFIELQLQKRRELSGGKNFIAINVVKATEPLRYSNAGSALVPEGVEVSVPWRPASGAPAYRRPGSAPTLTCHDGVSVCVAVQEFPPRTTREA</sequence>
<protein>
    <submittedName>
        <fullName evidence="2">Uncharacterized protein</fullName>
    </submittedName>
</protein>
<evidence type="ECO:0000313" key="2">
    <source>
        <dbReference type="EMBL" id="KOO26457.1"/>
    </source>
</evidence>
<evidence type="ECO:0000313" key="3">
    <source>
        <dbReference type="Proteomes" id="UP000037460"/>
    </source>
</evidence>
<evidence type="ECO:0000256" key="1">
    <source>
        <dbReference type="SAM" id="MobiDB-lite"/>
    </source>
</evidence>
<comment type="caution">
    <text evidence="2">The sequence shown here is derived from an EMBL/GenBank/DDBJ whole genome shotgun (WGS) entry which is preliminary data.</text>
</comment>
<keyword evidence="3" id="KW-1185">Reference proteome</keyword>
<gene>
    <name evidence="2" type="ORF">Ctob_012919</name>
</gene>
<dbReference type="EMBL" id="JWZX01002849">
    <property type="protein sequence ID" value="KOO26457.1"/>
    <property type="molecule type" value="Genomic_DNA"/>
</dbReference>
<proteinExistence type="predicted"/>
<reference evidence="3" key="1">
    <citation type="journal article" date="2015" name="PLoS Genet.">
        <title>Genome Sequence and Transcriptome Analyses of Chrysochromulina tobin: Metabolic Tools for Enhanced Algal Fitness in the Prominent Order Prymnesiales (Haptophyceae).</title>
        <authorList>
            <person name="Hovde B.T."/>
            <person name="Deodato C.R."/>
            <person name="Hunsperger H.M."/>
            <person name="Ryken S.A."/>
            <person name="Yost W."/>
            <person name="Jha R.K."/>
            <person name="Patterson J."/>
            <person name="Monnat R.J. Jr."/>
            <person name="Barlow S.B."/>
            <person name="Starkenburg S.R."/>
            <person name="Cattolico R.A."/>
        </authorList>
    </citation>
    <scope>NUCLEOTIDE SEQUENCE</scope>
    <source>
        <strain evidence="3">CCMP291</strain>
    </source>
</reference>
<feature type="region of interest" description="Disordered" evidence="1">
    <location>
        <begin position="1"/>
        <end position="43"/>
    </location>
</feature>